<dbReference type="EMBL" id="FOXB01000003">
    <property type="protein sequence ID" value="SFO96889.1"/>
    <property type="molecule type" value="Genomic_DNA"/>
</dbReference>
<dbReference type="Gene3D" id="3.40.50.300">
    <property type="entry name" value="P-loop containing nucleotide triphosphate hydrolases"/>
    <property type="match status" value="1"/>
</dbReference>
<evidence type="ECO:0000313" key="1">
    <source>
        <dbReference type="EMBL" id="SFO96889.1"/>
    </source>
</evidence>
<evidence type="ECO:0000313" key="2">
    <source>
        <dbReference type="Proteomes" id="UP000199227"/>
    </source>
</evidence>
<dbReference type="OrthoDB" id="1496333at2"/>
<dbReference type="InterPro" id="IPR027417">
    <property type="entry name" value="P-loop_NTPase"/>
</dbReference>
<dbReference type="SUPFAM" id="SSF52540">
    <property type="entry name" value="P-loop containing nucleoside triphosphate hydrolases"/>
    <property type="match status" value="1"/>
</dbReference>
<dbReference type="STRING" id="223786.SAMN05216234_10339"/>
<dbReference type="Pfam" id="PF13481">
    <property type="entry name" value="AAA_25"/>
    <property type="match status" value="1"/>
</dbReference>
<dbReference type="RefSeq" id="WP_092910414.1">
    <property type="nucleotide sequence ID" value="NZ_FOXB01000003.1"/>
</dbReference>
<name>A0A1I5LHN9_9BACT</name>
<accession>A0A1I5LHN9</accession>
<dbReference type="Proteomes" id="UP000199227">
    <property type="component" value="Unassembled WGS sequence"/>
</dbReference>
<keyword evidence="2" id="KW-1185">Reference proteome</keyword>
<gene>
    <name evidence="1" type="ORF">SAMN05216234_10339</name>
</gene>
<organism evidence="1 2">
    <name type="scientific">Hydrogenimonas thermophila</name>
    <dbReference type="NCBI Taxonomy" id="223786"/>
    <lineage>
        <taxon>Bacteria</taxon>
        <taxon>Pseudomonadati</taxon>
        <taxon>Campylobacterota</taxon>
        <taxon>Epsilonproteobacteria</taxon>
        <taxon>Campylobacterales</taxon>
        <taxon>Hydrogenimonadaceae</taxon>
        <taxon>Hydrogenimonas</taxon>
    </lineage>
</organism>
<proteinExistence type="predicted"/>
<reference evidence="1 2" key="1">
    <citation type="submission" date="2016-10" db="EMBL/GenBank/DDBJ databases">
        <authorList>
            <person name="de Groot N.N."/>
        </authorList>
    </citation>
    <scope>NUCLEOTIDE SEQUENCE [LARGE SCALE GENOMIC DNA]</scope>
    <source>
        <strain evidence="1 2">EP1-55-1</strain>
    </source>
</reference>
<dbReference type="AlphaFoldDB" id="A0A1I5LHN9"/>
<protein>
    <submittedName>
        <fullName evidence="1">AAA domain-containing protein</fullName>
    </submittedName>
</protein>
<sequence>MSDLIEKAINTRLNQSQNTDKPINAIVPQKETQPKPFLQPFTALIKDYQPPKWLVKGIIPNQGLIEFFGASGSFKSFIVLDIGYCISTGISWHGHEVKQGNVVYFAGEGHHGLISRVNALQRHYGKPPDGFYRSEKPINLSDEKELQEISEYLKQIGNIQLVIIDTLHRNSGESDEDSAKDFAKVLKNIDKYLAPYAKVIMWVHHTGHGTKERSRGTSARYASLDACYLIKRDDDSNIIEMKCTKMKDAEEPKPMMFEMESIETELINPDTNEQIRSLVPVKTDKTGSTTKDKPLTKRQKDVLSALRLAIKNDGRELPAEIKEREGFIEGRGVKLEQWRDEAYKVIDVDSDDEKSKMEAKKKAFQRVRKELKERDKVVIYDEWCYVPSDCKRKYQRDKQGQKPIKGE</sequence>